<keyword evidence="4" id="KW-1185">Reference proteome</keyword>
<gene>
    <name evidence="2" type="ORF">C1SCF055_LOCUS25338</name>
</gene>
<evidence type="ECO:0000313" key="3">
    <source>
        <dbReference type="EMBL" id="CAL4786403.1"/>
    </source>
</evidence>
<organism evidence="2">
    <name type="scientific">Cladocopium goreaui</name>
    <dbReference type="NCBI Taxonomy" id="2562237"/>
    <lineage>
        <taxon>Eukaryota</taxon>
        <taxon>Sar</taxon>
        <taxon>Alveolata</taxon>
        <taxon>Dinophyceae</taxon>
        <taxon>Suessiales</taxon>
        <taxon>Symbiodiniaceae</taxon>
        <taxon>Cladocopium</taxon>
    </lineage>
</organism>
<dbReference type="AlphaFoldDB" id="A0A9P1CXB0"/>
<dbReference type="EMBL" id="CAMXCT030002580">
    <property type="protein sequence ID" value="CAL4786403.1"/>
    <property type="molecule type" value="Genomic_DNA"/>
</dbReference>
<evidence type="ECO:0000313" key="2">
    <source>
        <dbReference type="EMBL" id="CAI3999091.1"/>
    </source>
</evidence>
<name>A0A9P1CXB0_9DINO</name>
<comment type="caution">
    <text evidence="2">The sequence shown here is derived from an EMBL/GenBank/DDBJ whole genome shotgun (WGS) entry which is preliminary data.</text>
</comment>
<evidence type="ECO:0000313" key="4">
    <source>
        <dbReference type="Proteomes" id="UP001152797"/>
    </source>
</evidence>
<dbReference type="EMBL" id="CAMXCT010002580">
    <property type="protein sequence ID" value="CAI3999091.1"/>
    <property type="molecule type" value="Genomic_DNA"/>
</dbReference>
<reference evidence="3 4" key="2">
    <citation type="submission" date="2024-05" db="EMBL/GenBank/DDBJ databases">
        <authorList>
            <person name="Chen Y."/>
            <person name="Shah S."/>
            <person name="Dougan E. K."/>
            <person name="Thang M."/>
            <person name="Chan C."/>
        </authorList>
    </citation>
    <scope>NUCLEOTIDE SEQUENCE [LARGE SCALE GENOMIC DNA]</scope>
</reference>
<reference evidence="2" key="1">
    <citation type="submission" date="2022-10" db="EMBL/GenBank/DDBJ databases">
        <authorList>
            <person name="Chen Y."/>
            <person name="Dougan E. K."/>
            <person name="Chan C."/>
            <person name="Rhodes N."/>
            <person name="Thang M."/>
        </authorList>
    </citation>
    <scope>NUCLEOTIDE SEQUENCE</scope>
</reference>
<proteinExistence type="predicted"/>
<dbReference type="EMBL" id="CAMXCT020002580">
    <property type="protein sequence ID" value="CAL1152466.1"/>
    <property type="molecule type" value="Genomic_DNA"/>
</dbReference>
<feature type="compositionally biased region" description="Basic and acidic residues" evidence="1">
    <location>
        <begin position="63"/>
        <end position="73"/>
    </location>
</feature>
<protein>
    <submittedName>
        <fullName evidence="2">Uncharacterized protein</fullName>
    </submittedName>
</protein>
<accession>A0A9P1CXB0</accession>
<dbReference type="Proteomes" id="UP001152797">
    <property type="component" value="Unassembled WGS sequence"/>
</dbReference>
<sequence>MCTSAGFVELLSFAQAELKRQGVSFLAGIACQFLTVDVVAVIATRMAPLCQMIERLQSRVKAKQEGDVKKEDGPLTPSPSKKLATDMEKKLKNEMLQHVMSFTDGNLDCEHPAQAVLDALCGDNAGTYGQQLEDFFESYADMRGLKSKMFKPLKACVHDLVSPMQRHAIDAASCDDTLKLPLTALKFAVPEDGFPSIEDWTHTFTSILLGGLDLQREPLDVSIPDFKPDGASAANMASLLI</sequence>
<evidence type="ECO:0000256" key="1">
    <source>
        <dbReference type="SAM" id="MobiDB-lite"/>
    </source>
</evidence>
<feature type="region of interest" description="Disordered" evidence="1">
    <location>
        <begin position="63"/>
        <end position="82"/>
    </location>
</feature>